<keyword evidence="3" id="KW-1185">Reference proteome</keyword>
<protein>
    <submittedName>
        <fullName evidence="2">Uncharacterized protein</fullName>
    </submittedName>
</protein>
<evidence type="ECO:0000256" key="1">
    <source>
        <dbReference type="SAM" id="MobiDB-lite"/>
    </source>
</evidence>
<proteinExistence type="predicted"/>
<name>A0A3N4HLH3_ASCIM</name>
<feature type="compositionally biased region" description="Low complexity" evidence="1">
    <location>
        <begin position="1"/>
        <end position="15"/>
    </location>
</feature>
<dbReference type="Proteomes" id="UP000275078">
    <property type="component" value="Unassembled WGS sequence"/>
</dbReference>
<organism evidence="2 3">
    <name type="scientific">Ascobolus immersus RN42</name>
    <dbReference type="NCBI Taxonomy" id="1160509"/>
    <lineage>
        <taxon>Eukaryota</taxon>
        <taxon>Fungi</taxon>
        <taxon>Dikarya</taxon>
        <taxon>Ascomycota</taxon>
        <taxon>Pezizomycotina</taxon>
        <taxon>Pezizomycetes</taxon>
        <taxon>Pezizales</taxon>
        <taxon>Ascobolaceae</taxon>
        <taxon>Ascobolus</taxon>
    </lineage>
</organism>
<feature type="region of interest" description="Disordered" evidence="1">
    <location>
        <begin position="146"/>
        <end position="181"/>
    </location>
</feature>
<evidence type="ECO:0000313" key="2">
    <source>
        <dbReference type="EMBL" id="RPA74672.1"/>
    </source>
</evidence>
<dbReference type="AlphaFoldDB" id="A0A3N4HLH3"/>
<feature type="region of interest" description="Disordered" evidence="1">
    <location>
        <begin position="1"/>
        <end position="37"/>
    </location>
</feature>
<sequence length="181" mass="18527">MEASTSSSSSSSGSTPAMTTPNLPAAPPSTPADTNNITTATAANGNLLAIAATAAAAAAPGAAVPVGPANSTLADWDALFAALGIDPTLPFPKKAMLARDMRVGELPGGRWVGMPDAVSGVYQALFRCVGVEDVWWMRAREEAERVLFEDGGDGGEGGEEEDDEGQDEEEDENGLILDGSF</sequence>
<dbReference type="EMBL" id="ML119783">
    <property type="protein sequence ID" value="RPA74672.1"/>
    <property type="molecule type" value="Genomic_DNA"/>
</dbReference>
<gene>
    <name evidence="2" type="ORF">BJ508DRAFT_312643</name>
</gene>
<reference evidence="2 3" key="1">
    <citation type="journal article" date="2018" name="Nat. Ecol. Evol.">
        <title>Pezizomycetes genomes reveal the molecular basis of ectomycorrhizal truffle lifestyle.</title>
        <authorList>
            <person name="Murat C."/>
            <person name="Payen T."/>
            <person name="Noel B."/>
            <person name="Kuo A."/>
            <person name="Morin E."/>
            <person name="Chen J."/>
            <person name="Kohler A."/>
            <person name="Krizsan K."/>
            <person name="Balestrini R."/>
            <person name="Da Silva C."/>
            <person name="Montanini B."/>
            <person name="Hainaut M."/>
            <person name="Levati E."/>
            <person name="Barry K.W."/>
            <person name="Belfiori B."/>
            <person name="Cichocki N."/>
            <person name="Clum A."/>
            <person name="Dockter R.B."/>
            <person name="Fauchery L."/>
            <person name="Guy J."/>
            <person name="Iotti M."/>
            <person name="Le Tacon F."/>
            <person name="Lindquist E.A."/>
            <person name="Lipzen A."/>
            <person name="Malagnac F."/>
            <person name="Mello A."/>
            <person name="Molinier V."/>
            <person name="Miyauchi S."/>
            <person name="Poulain J."/>
            <person name="Riccioni C."/>
            <person name="Rubini A."/>
            <person name="Sitrit Y."/>
            <person name="Splivallo R."/>
            <person name="Traeger S."/>
            <person name="Wang M."/>
            <person name="Zifcakova L."/>
            <person name="Wipf D."/>
            <person name="Zambonelli A."/>
            <person name="Paolocci F."/>
            <person name="Nowrousian M."/>
            <person name="Ottonello S."/>
            <person name="Baldrian P."/>
            <person name="Spatafora J.W."/>
            <person name="Henrissat B."/>
            <person name="Nagy L.G."/>
            <person name="Aury J.M."/>
            <person name="Wincker P."/>
            <person name="Grigoriev I.V."/>
            <person name="Bonfante P."/>
            <person name="Martin F.M."/>
        </authorList>
    </citation>
    <scope>NUCLEOTIDE SEQUENCE [LARGE SCALE GENOMIC DNA]</scope>
    <source>
        <strain evidence="2 3">RN42</strain>
    </source>
</reference>
<feature type="compositionally biased region" description="Acidic residues" evidence="1">
    <location>
        <begin position="150"/>
        <end position="173"/>
    </location>
</feature>
<evidence type="ECO:0000313" key="3">
    <source>
        <dbReference type="Proteomes" id="UP000275078"/>
    </source>
</evidence>
<accession>A0A3N4HLH3</accession>